<dbReference type="EMBL" id="JAPDRK010000004">
    <property type="protein sequence ID" value="KAJ9613584.1"/>
    <property type="molecule type" value="Genomic_DNA"/>
</dbReference>
<comment type="caution">
    <text evidence="1">The sequence shown here is derived from an EMBL/GenBank/DDBJ whole genome shotgun (WGS) entry which is preliminary data.</text>
</comment>
<accession>A0AA38XIE3</accession>
<organism evidence="1 2">
    <name type="scientific">Cladophialophora chaetospira</name>
    <dbReference type="NCBI Taxonomy" id="386627"/>
    <lineage>
        <taxon>Eukaryota</taxon>
        <taxon>Fungi</taxon>
        <taxon>Dikarya</taxon>
        <taxon>Ascomycota</taxon>
        <taxon>Pezizomycotina</taxon>
        <taxon>Eurotiomycetes</taxon>
        <taxon>Chaetothyriomycetidae</taxon>
        <taxon>Chaetothyriales</taxon>
        <taxon>Herpotrichiellaceae</taxon>
        <taxon>Cladophialophora</taxon>
    </lineage>
</organism>
<evidence type="ECO:0000313" key="2">
    <source>
        <dbReference type="Proteomes" id="UP001172673"/>
    </source>
</evidence>
<reference evidence="1" key="1">
    <citation type="submission" date="2022-10" db="EMBL/GenBank/DDBJ databases">
        <title>Culturing micro-colonial fungi from biological soil crusts in the Mojave desert and describing Neophaeococcomyces mojavensis, and introducing the new genera and species Taxawa tesnikishii.</title>
        <authorList>
            <person name="Kurbessoian T."/>
            <person name="Stajich J.E."/>
        </authorList>
    </citation>
    <scope>NUCLEOTIDE SEQUENCE</scope>
    <source>
        <strain evidence="1">TK_41</strain>
    </source>
</reference>
<gene>
    <name evidence="1" type="ORF">H2200_003526</name>
</gene>
<proteinExistence type="predicted"/>
<dbReference type="AlphaFoldDB" id="A0AA38XIE3"/>
<dbReference type="Proteomes" id="UP001172673">
    <property type="component" value="Unassembled WGS sequence"/>
</dbReference>
<name>A0AA38XIE3_9EURO</name>
<evidence type="ECO:0000313" key="1">
    <source>
        <dbReference type="EMBL" id="KAJ9613584.1"/>
    </source>
</evidence>
<protein>
    <submittedName>
        <fullName evidence="1">Uncharacterized protein</fullName>
    </submittedName>
</protein>
<sequence length="486" mass="56627">MASPRTAPDGTPLTLLGMPWDVRRHILSELLSTDANTTLRIVVPNLREDGEEGRQAIGDSIGERDRAARREETHCNLDSAILETCSQLYHDGMRILLEENHWIAVIGRQDEVEESLRDLGMYAFWSMDKWNNAWDHRQKHFDLGNRVFRPEIAIRFPHFDGGVTLVPARHLKTLGWGKKSTERLPTRRDFQDSAWKTLDRTAARTHLDRFERQPVLWIGSRLANVTTIFEDVSTAEERECASRLDKSLGRETFLAKERTENSTIGVSAYHRHMRRLCQQVENYVLAGEQLKAMRTYQHMADRWAAYFDDSIRRQVEHHPDQSKTSFCFYVATYHASTLTDFSTIGWDEVFLCQWALMRADINYFCFINVNDAALEWKYRALLQLLKLVIFQRAWCAEWYLQYLGWMAVVSAPEHLMDAEKTEWARQFVNETMKGTFLPRITAGQRTELLIGGYPRMKNMLERFETDLLRLYGPVKKLETTPWGPGE</sequence>
<keyword evidence="2" id="KW-1185">Reference proteome</keyword>